<dbReference type="InterPro" id="IPR027417">
    <property type="entry name" value="P-loop_NTPase"/>
</dbReference>
<comment type="caution">
    <text evidence="6">The sequence shown here is derived from an EMBL/GenBank/DDBJ whole genome shotgun (WGS) entry which is preliminary data.</text>
</comment>
<dbReference type="OrthoDB" id="409395at2759"/>
<evidence type="ECO:0000313" key="7">
    <source>
        <dbReference type="Proteomes" id="UP000236290"/>
    </source>
</evidence>
<dbReference type="InterPro" id="IPR050534">
    <property type="entry name" value="Coronavir_polyprotein_1ab"/>
</dbReference>
<accession>A0A2K0T3A5</accession>
<keyword evidence="1" id="KW-0547">Nucleotide-binding</keyword>
<dbReference type="GO" id="GO:0043139">
    <property type="term" value="F:5'-3' DNA helicase activity"/>
    <property type="evidence" value="ECO:0007669"/>
    <property type="project" value="TreeGrafter"/>
</dbReference>
<dbReference type="GO" id="GO:0016787">
    <property type="term" value="F:hydrolase activity"/>
    <property type="evidence" value="ECO:0007669"/>
    <property type="project" value="UniProtKB-KW"/>
</dbReference>
<organism evidence="6 7">
    <name type="scientific">Trichoderma harzianum</name>
    <name type="common">Hypocrea lixii</name>
    <dbReference type="NCBI Taxonomy" id="5544"/>
    <lineage>
        <taxon>Eukaryota</taxon>
        <taxon>Fungi</taxon>
        <taxon>Dikarya</taxon>
        <taxon>Ascomycota</taxon>
        <taxon>Pezizomycotina</taxon>
        <taxon>Sordariomycetes</taxon>
        <taxon>Hypocreomycetidae</taxon>
        <taxon>Hypocreales</taxon>
        <taxon>Hypocreaceae</taxon>
        <taxon>Trichoderma</taxon>
    </lineage>
</organism>
<feature type="domain" description="DNA2/NAM7 helicase-like C-terminal" evidence="5">
    <location>
        <begin position="1"/>
        <end position="112"/>
    </location>
</feature>
<dbReference type="Pfam" id="PF13087">
    <property type="entry name" value="AAA_12"/>
    <property type="match status" value="1"/>
</dbReference>
<dbReference type="AlphaFoldDB" id="A0A2K0T3A5"/>
<dbReference type="EMBL" id="MTYI01000493">
    <property type="protein sequence ID" value="PNP39996.1"/>
    <property type="molecule type" value="Genomic_DNA"/>
</dbReference>
<reference evidence="6 7" key="1">
    <citation type="submission" date="2017-02" db="EMBL/GenBank/DDBJ databases">
        <title>Genomes of Trichoderma spp. with biocontrol activity.</title>
        <authorList>
            <person name="Gardiner D."/>
            <person name="Kazan K."/>
            <person name="Vos C."/>
            <person name="Harvey P."/>
        </authorList>
    </citation>
    <scope>NUCLEOTIDE SEQUENCE [LARGE SCALE GENOMIC DNA]</scope>
    <source>
        <strain evidence="6 7">Tr1</strain>
    </source>
</reference>
<dbReference type="Gene3D" id="3.40.50.300">
    <property type="entry name" value="P-loop containing nucleotide triphosphate hydrolases"/>
    <property type="match status" value="1"/>
</dbReference>
<dbReference type="PANTHER" id="PTHR43788">
    <property type="entry name" value="DNA2/NAM7 HELICASE FAMILY MEMBER"/>
    <property type="match status" value="1"/>
</dbReference>
<dbReference type="SUPFAM" id="SSF52540">
    <property type="entry name" value="P-loop containing nucleoside triphosphate hydrolases"/>
    <property type="match status" value="1"/>
</dbReference>
<dbReference type="GO" id="GO:0005524">
    <property type="term" value="F:ATP binding"/>
    <property type="evidence" value="ECO:0007669"/>
    <property type="project" value="UniProtKB-KW"/>
</dbReference>
<evidence type="ECO:0000256" key="2">
    <source>
        <dbReference type="ARBA" id="ARBA00022801"/>
    </source>
</evidence>
<gene>
    <name evidence="6" type="ORF">THARTR1_11266</name>
</gene>
<sequence>MFERLAKLNSSVKTLQVQHRMIPQIQEIVQTFYPMLQDHPSVLLRPPVEGMGATPLWWYRHKHPHKLEKMSVSNLQEARVIVGFLKYLIASRINPHKVTILACYSAQTSGLRISQ</sequence>
<evidence type="ECO:0000256" key="1">
    <source>
        <dbReference type="ARBA" id="ARBA00022741"/>
    </source>
</evidence>
<keyword evidence="2" id="KW-0378">Hydrolase</keyword>
<name>A0A2K0T3A5_TRIHA</name>
<dbReference type="PANTHER" id="PTHR43788:SF8">
    <property type="entry name" value="DNA-BINDING PROTEIN SMUBP-2"/>
    <property type="match status" value="1"/>
</dbReference>
<keyword evidence="4" id="KW-0067">ATP-binding</keyword>
<evidence type="ECO:0000259" key="5">
    <source>
        <dbReference type="Pfam" id="PF13087"/>
    </source>
</evidence>
<keyword evidence="3" id="KW-0347">Helicase</keyword>
<protein>
    <recommendedName>
        <fullName evidence="5">DNA2/NAM7 helicase-like C-terminal domain-containing protein</fullName>
    </recommendedName>
</protein>
<dbReference type="InterPro" id="IPR041679">
    <property type="entry name" value="DNA2/NAM7-like_C"/>
</dbReference>
<evidence type="ECO:0000313" key="6">
    <source>
        <dbReference type="EMBL" id="PNP39996.1"/>
    </source>
</evidence>
<dbReference type="Proteomes" id="UP000236290">
    <property type="component" value="Unassembled WGS sequence"/>
</dbReference>
<evidence type="ECO:0000256" key="4">
    <source>
        <dbReference type="ARBA" id="ARBA00022840"/>
    </source>
</evidence>
<proteinExistence type="predicted"/>
<evidence type="ECO:0000256" key="3">
    <source>
        <dbReference type="ARBA" id="ARBA00022806"/>
    </source>
</evidence>